<keyword evidence="2" id="KW-0813">Transport</keyword>
<proteinExistence type="predicted"/>
<dbReference type="AlphaFoldDB" id="A0A5N5WWE6"/>
<dbReference type="FunFam" id="1.20.1740.10:FF:000006">
    <property type="entry name" value="General amino acid permease"/>
    <property type="match status" value="1"/>
</dbReference>
<evidence type="ECO:0000256" key="6">
    <source>
        <dbReference type="ARBA" id="ARBA00023136"/>
    </source>
</evidence>
<feature type="transmembrane region" description="Helical" evidence="7">
    <location>
        <begin position="68"/>
        <end position="87"/>
    </location>
</feature>
<dbReference type="EMBL" id="ML732238">
    <property type="protein sequence ID" value="KAB8072841.1"/>
    <property type="molecule type" value="Genomic_DNA"/>
</dbReference>
<dbReference type="InterPro" id="IPR004840">
    <property type="entry name" value="Amino_acid_permease_CS"/>
</dbReference>
<dbReference type="GO" id="GO:0016020">
    <property type="term" value="C:membrane"/>
    <property type="evidence" value="ECO:0007669"/>
    <property type="project" value="UniProtKB-SubCell"/>
</dbReference>
<feature type="transmembrane region" description="Helical" evidence="7">
    <location>
        <begin position="201"/>
        <end position="225"/>
    </location>
</feature>
<feature type="transmembrane region" description="Helical" evidence="7">
    <location>
        <begin position="498"/>
        <end position="516"/>
    </location>
</feature>
<evidence type="ECO:0000256" key="4">
    <source>
        <dbReference type="ARBA" id="ARBA00022970"/>
    </source>
</evidence>
<evidence type="ECO:0000256" key="1">
    <source>
        <dbReference type="ARBA" id="ARBA00004141"/>
    </source>
</evidence>
<evidence type="ECO:0000256" key="2">
    <source>
        <dbReference type="ARBA" id="ARBA00022448"/>
    </source>
</evidence>
<feature type="transmembrane region" description="Helical" evidence="7">
    <location>
        <begin position="144"/>
        <end position="165"/>
    </location>
</feature>
<reference evidence="9 10" key="1">
    <citation type="submission" date="2019-04" db="EMBL/GenBank/DDBJ databases">
        <title>Friends and foes A comparative genomics study of 23 Aspergillus species from section Flavi.</title>
        <authorList>
            <consortium name="DOE Joint Genome Institute"/>
            <person name="Kjaerbolling I."/>
            <person name="Vesth T."/>
            <person name="Frisvad J.C."/>
            <person name="Nybo J.L."/>
            <person name="Theobald S."/>
            <person name="Kildgaard S."/>
            <person name="Isbrandt T."/>
            <person name="Kuo A."/>
            <person name="Sato A."/>
            <person name="Lyhne E.K."/>
            <person name="Kogle M.E."/>
            <person name="Wiebenga A."/>
            <person name="Kun R.S."/>
            <person name="Lubbers R.J."/>
            <person name="Makela M.R."/>
            <person name="Barry K."/>
            <person name="Chovatia M."/>
            <person name="Clum A."/>
            <person name="Daum C."/>
            <person name="Haridas S."/>
            <person name="He G."/>
            <person name="LaButti K."/>
            <person name="Lipzen A."/>
            <person name="Mondo S."/>
            <person name="Riley R."/>
            <person name="Salamov A."/>
            <person name="Simmons B.A."/>
            <person name="Magnuson J.K."/>
            <person name="Henrissat B."/>
            <person name="Mortensen U.H."/>
            <person name="Larsen T.O."/>
            <person name="Devries R.P."/>
            <person name="Grigoriev I.V."/>
            <person name="Machida M."/>
            <person name="Baker S.E."/>
            <person name="Andersen M.R."/>
        </authorList>
    </citation>
    <scope>NUCLEOTIDE SEQUENCE [LARGE SCALE GENOMIC DNA]</scope>
    <source>
        <strain evidence="9 10">CBS 151.66</strain>
    </source>
</reference>
<dbReference type="InterPro" id="IPR004762">
    <property type="entry name" value="Amino_acid_permease_fungi"/>
</dbReference>
<keyword evidence="4" id="KW-0029">Amino-acid transport</keyword>
<name>A0A5N5WWE6_9EURO</name>
<evidence type="ECO:0000313" key="10">
    <source>
        <dbReference type="Proteomes" id="UP000326565"/>
    </source>
</evidence>
<dbReference type="PANTHER" id="PTHR43341">
    <property type="entry name" value="AMINO ACID PERMEASE"/>
    <property type="match status" value="1"/>
</dbReference>
<feature type="transmembrane region" description="Helical" evidence="7">
    <location>
        <begin position="297"/>
        <end position="318"/>
    </location>
</feature>
<feature type="transmembrane region" description="Helical" evidence="7">
    <location>
        <begin position="172"/>
        <end position="195"/>
    </location>
</feature>
<evidence type="ECO:0000256" key="7">
    <source>
        <dbReference type="SAM" id="Phobius"/>
    </source>
</evidence>
<gene>
    <name evidence="9" type="ORF">BDV29DRAFT_158156</name>
</gene>
<keyword evidence="6 7" id="KW-0472">Membrane</keyword>
<feature type="transmembrane region" description="Helical" evidence="7">
    <location>
        <begin position="395"/>
        <end position="412"/>
    </location>
</feature>
<evidence type="ECO:0000259" key="8">
    <source>
        <dbReference type="Pfam" id="PF00324"/>
    </source>
</evidence>
<keyword evidence="3 7" id="KW-0812">Transmembrane</keyword>
<dbReference type="OrthoDB" id="3900342at2759"/>
<dbReference type="Gene3D" id="1.20.1740.10">
    <property type="entry name" value="Amino acid/polyamine transporter I"/>
    <property type="match status" value="1"/>
</dbReference>
<dbReference type="GO" id="GO:0015171">
    <property type="term" value="F:amino acid transmembrane transporter activity"/>
    <property type="evidence" value="ECO:0007669"/>
    <property type="project" value="TreeGrafter"/>
</dbReference>
<sequence length="563" mass="62255">MAFEDGFNVTPKSAEGKDRMAHDGAFQVNATSQSTNLNDVDCEKHGATRESNPVPDLKRELKSRHLQMIAIGGTIGTGLFISSGTAISTAGPVGALIAYLFVGSIVYSVMQALGEIASYLPIQGAFTSYAARMIDPSLGFAMGWIYWFSWASTFALELTATGLIIQFWDKDINIAIFIAVFWVVITLFNFLPVSFYGELEFWFASIKVITVVGFMIFAICIDAGVGEQGYLGFRYWTDPGPFAAYGGVHPDSTAKFVGFWAVLIQAGFSYQGTELVGIAAGETENPRKTIPSAIRKTFYRILFFFVLTIFFIGLLVPYTNEDLVKDGNDANSSPFVIAARLAGVKVLPHIINAVLLTVVLSAANSNVYSGSRILIGLAQEGLAPHWFKKTSKRGVPYYGVAFTAAFGLLGFMNVSNAGSTVFNWLLNIAGVAGFITWSSLNACHLAFMRALKARNMSRDLLPFKAMFQPWYSWYGLFFNVLIILTQGFTAWIPTFSVTDFFIAYLSLILFVVLYVGHKVFYRTSFVSPLEADIDTGRISLENESWETTTSTKWYKRVYRSFRD</sequence>
<dbReference type="PANTHER" id="PTHR43341:SF4">
    <property type="entry name" value="ARGININE PERMEASE CAN1-RELATED"/>
    <property type="match status" value="1"/>
</dbReference>
<protein>
    <submittedName>
        <fullName evidence="9">Amino acid permease/ SLC12A domain-containing protein</fullName>
    </submittedName>
</protein>
<dbReference type="Proteomes" id="UP000326565">
    <property type="component" value="Unassembled WGS sequence"/>
</dbReference>
<dbReference type="InterPro" id="IPR050524">
    <property type="entry name" value="APC_YAT"/>
</dbReference>
<dbReference type="NCBIfam" id="TIGR00913">
    <property type="entry name" value="2A0310"/>
    <property type="match status" value="1"/>
</dbReference>
<dbReference type="PROSITE" id="PS00218">
    <property type="entry name" value="AMINO_ACID_PERMEASE_1"/>
    <property type="match status" value="1"/>
</dbReference>
<evidence type="ECO:0000256" key="5">
    <source>
        <dbReference type="ARBA" id="ARBA00022989"/>
    </source>
</evidence>
<keyword evidence="5 7" id="KW-1133">Transmembrane helix</keyword>
<dbReference type="InterPro" id="IPR004841">
    <property type="entry name" value="AA-permease/SLC12A_dom"/>
</dbReference>
<evidence type="ECO:0000256" key="3">
    <source>
        <dbReference type="ARBA" id="ARBA00022692"/>
    </source>
</evidence>
<keyword evidence="10" id="KW-1185">Reference proteome</keyword>
<comment type="subcellular location">
    <subcellularLocation>
        <location evidence="1">Membrane</location>
        <topology evidence="1">Multi-pass membrane protein</topology>
    </subcellularLocation>
</comment>
<feature type="transmembrane region" description="Helical" evidence="7">
    <location>
        <begin position="471"/>
        <end position="492"/>
    </location>
</feature>
<evidence type="ECO:0000313" key="9">
    <source>
        <dbReference type="EMBL" id="KAB8072841.1"/>
    </source>
</evidence>
<feature type="domain" description="Amino acid permease/ SLC12A" evidence="8">
    <location>
        <begin position="65"/>
        <end position="525"/>
    </location>
</feature>
<feature type="transmembrane region" description="Helical" evidence="7">
    <location>
        <begin position="424"/>
        <end position="451"/>
    </location>
</feature>
<organism evidence="9 10">
    <name type="scientific">Aspergillus leporis</name>
    <dbReference type="NCBI Taxonomy" id="41062"/>
    <lineage>
        <taxon>Eukaryota</taxon>
        <taxon>Fungi</taxon>
        <taxon>Dikarya</taxon>
        <taxon>Ascomycota</taxon>
        <taxon>Pezizomycotina</taxon>
        <taxon>Eurotiomycetes</taxon>
        <taxon>Eurotiomycetidae</taxon>
        <taxon>Eurotiales</taxon>
        <taxon>Aspergillaceae</taxon>
        <taxon>Aspergillus</taxon>
        <taxon>Aspergillus subgen. Circumdati</taxon>
    </lineage>
</organism>
<feature type="transmembrane region" description="Helical" evidence="7">
    <location>
        <begin position="338"/>
        <end position="363"/>
    </location>
</feature>
<dbReference type="PIRSF" id="PIRSF006060">
    <property type="entry name" value="AA_transporter"/>
    <property type="match status" value="1"/>
</dbReference>
<accession>A0A5N5WWE6</accession>
<dbReference type="Pfam" id="PF00324">
    <property type="entry name" value="AA_permease"/>
    <property type="match status" value="1"/>
</dbReference>